<sequence>MEVGGGHAPEASWRISARYIEGPVVNADTDAPIAEVPTRALGHPDEPLPLGDLAARATIARRNFVRRFREATGPTPAAG</sequence>
<organism evidence="1 2">
    <name type="scientific">Kineosporia succinea</name>
    <dbReference type="NCBI Taxonomy" id="84632"/>
    <lineage>
        <taxon>Bacteria</taxon>
        <taxon>Bacillati</taxon>
        <taxon>Actinomycetota</taxon>
        <taxon>Actinomycetes</taxon>
        <taxon>Kineosporiales</taxon>
        <taxon>Kineosporiaceae</taxon>
        <taxon>Kineosporia</taxon>
    </lineage>
</organism>
<proteinExistence type="predicted"/>
<evidence type="ECO:0000313" key="2">
    <source>
        <dbReference type="Proteomes" id="UP001235712"/>
    </source>
</evidence>
<dbReference type="SUPFAM" id="SSF46689">
    <property type="entry name" value="Homeodomain-like"/>
    <property type="match status" value="1"/>
</dbReference>
<reference evidence="1 2" key="1">
    <citation type="submission" date="2023-07" db="EMBL/GenBank/DDBJ databases">
        <title>Sequencing the genomes of 1000 actinobacteria strains.</title>
        <authorList>
            <person name="Klenk H.-P."/>
        </authorList>
    </citation>
    <scope>NUCLEOTIDE SEQUENCE [LARGE SCALE GENOMIC DNA]</scope>
    <source>
        <strain evidence="1 2">DSM 44388</strain>
    </source>
</reference>
<protein>
    <submittedName>
        <fullName evidence="1">Transcriptional regulator GlxA family with amidase domain</fullName>
    </submittedName>
</protein>
<gene>
    <name evidence="1" type="ORF">J2S57_000133</name>
</gene>
<name>A0ABT9NW58_9ACTN</name>
<dbReference type="Gene3D" id="1.10.10.60">
    <property type="entry name" value="Homeodomain-like"/>
    <property type="match status" value="1"/>
</dbReference>
<comment type="caution">
    <text evidence="1">The sequence shown here is derived from an EMBL/GenBank/DDBJ whole genome shotgun (WGS) entry which is preliminary data.</text>
</comment>
<dbReference type="EMBL" id="JAUSQZ010000001">
    <property type="protein sequence ID" value="MDP9824384.1"/>
    <property type="molecule type" value="Genomic_DNA"/>
</dbReference>
<keyword evidence="2" id="KW-1185">Reference proteome</keyword>
<accession>A0ABT9NW58</accession>
<dbReference type="InterPro" id="IPR009057">
    <property type="entry name" value="Homeodomain-like_sf"/>
</dbReference>
<evidence type="ECO:0000313" key="1">
    <source>
        <dbReference type="EMBL" id="MDP9824384.1"/>
    </source>
</evidence>
<dbReference type="Proteomes" id="UP001235712">
    <property type="component" value="Unassembled WGS sequence"/>
</dbReference>